<feature type="region of interest" description="Disordered" evidence="1">
    <location>
        <begin position="482"/>
        <end position="518"/>
    </location>
</feature>
<feature type="compositionally biased region" description="Acidic residues" evidence="1">
    <location>
        <begin position="609"/>
        <end position="619"/>
    </location>
</feature>
<feature type="compositionally biased region" description="Low complexity" evidence="1">
    <location>
        <begin position="487"/>
        <end position="507"/>
    </location>
</feature>
<dbReference type="OrthoDB" id="2753771at2759"/>
<accession>A0A371DUT9</accession>
<feature type="region of interest" description="Disordered" evidence="1">
    <location>
        <begin position="419"/>
        <end position="467"/>
    </location>
</feature>
<feature type="compositionally biased region" description="Polar residues" evidence="1">
    <location>
        <begin position="669"/>
        <end position="679"/>
    </location>
</feature>
<feature type="compositionally biased region" description="Basic and acidic residues" evidence="1">
    <location>
        <begin position="689"/>
        <end position="698"/>
    </location>
</feature>
<protein>
    <submittedName>
        <fullName evidence="2">Uncharacterized protein</fullName>
    </submittedName>
</protein>
<name>A0A371DUT9_9APHY</name>
<feature type="region of interest" description="Disordered" evidence="1">
    <location>
        <begin position="635"/>
        <end position="707"/>
    </location>
</feature>
<dbReference type="Proteomes" id="UP000256964">
    <property type="component" value="Unassembled WGS sequence"/>
</dbReference>
<feature type="region of interest" description="Disordered" evidence="1">
    <location>
        <begin position="591"/>
        <end position="619"/>
    </location>
</feature>
<feature type="compositionally biased region" description="Low complexity" evidence="1">
    <location>
        <begin position="168"/>
        <end position="199"/>
    </location>
</feature>
<evidence type="ECO:0000313" key="2">
    <source>
        <dbReference type="EMBL" id="RDX56307.1"/>
    </source>
</evidence>
<gene>
    <name evidence="2" type="ORF">OH76DRAFT_612196</name>
</gene>
<feature type="compositionally biased region" description="Basic and acidic residues" evidence="1">
    <location>
        <begin position="143"/>
        <end position="156"/>
    </location>
</feature>
<dbReference type="EMBL" id="KZ857381">
    <property type="protein sequence ID" value="RDX56307.1"/>
    <property type="molecule type" value="Genomic_DNA"/>
</dbReference>
<feature type="region of interest" description="Disordered" evidence="1">
    <location>
        <begin position="749"/>
        <end position="778"/>
    </location>
</feature>
<feature type="region of interest" description="Disordered" evidence="1">
    <location>
        <begin position="231"/>
        <end position="281"/>
    </location>
</feature>
<sequence>MSPGGVSVNLFFYHHALPRFTRYSLLDCNLSCLGIQSFEHPHLRSPYSSYRLIIHQTTSAPKPTTPETARTRSHISLLMDNEIEETHRQLRRSAALIQDAYQGLSTLHTRVSEASSIRAQSASSLAPLPRAPFTPQSTTAGPVDEHTRRSTMDPGHDVIVISSDSELTPSPSTSASPPSSSPATGTSPRRSGTRSSDPTLAFLRTELLASTQSVRDRAMEFDDLRRSILQYSQERNTSPAEGAFPPGTDTASRAQESHPPASRRMQLENSLRQRAAAESATSLGMMVAARSRSPPSNIGAPSPNASVSSFSAPFPSAAPIAASSSSPSARIPGAPIPSSIASRVTRLAQEIQQDIARITQQSESLMAWINEHRARLDAASAARSSRTAISDIATIRAVHMSTTHPSPTDSLVPALSVSAVPQPPAATRRETGETTRAREQVRRLREQAVEGGSTPQAIPIQSRRSPDGVVRARYLRQSVSANFSTNFPSSSPREESSSSWRSSGSFSTPAIAFPSMSPSTTITADAATSTGSYGDPEVVQSIDRVRAALARARVLRRGLEADDTDMERSPSYMVRRHLNADGEEEVVHITMRSESSNGLSETAERPRDETDETEEDDEYANEAWLQALSRLDAMSRQTAGRDAASRSARNAPSTSGWDLPPMTRGGTRLGTTNPRTYSTGPYAINLPQRDARRWRDEPPPSEDAEAEYERDIATMRARASTQGSGSPSSLWNDTSARSVFSRYQALFRETDPERGSHTQASLGVSSPSPPPERARRHRTVEARGANLEQPMWGSPTPFYPSPLPLPLVQDVGSLAVRSQAFAVPKVLARIPRRRGIAQAGC</sequence>
<evidence type="ECO:0000256" key="1">
    <source>
        <dbReference type="SAM" id="MobiDB-lite"/>
    </source>
</evidence>
<evidence type="ECO:0000313" key="3">
    <source>
        <dbReference type="Proteomes" id="UP000256964"/>
    </source>
</evidence>
<feature type="region of interest" description="Disordered" evidence="1">
    <location>
        <begin position="122"/>
        <end position="199"/>
    </location>
</feature>
<keyword evidence="3" id="KW-1185">Reference proteome</keyword>
<feature type="compositionally biased region" description="Polar residues" evidence="1">
    <location>
        <begin position="647"/>
        <end position="656"/>
    </location>
</feature>
<reference evidence="2 3" key="1">
    <citation type="journal article" date="2018" name="Biotechnol. Biofuels">
        <title>Integrative visual omics of the white-rot fungus Polyporus brumalis exposes the biotechnological potential of its oxidative enzymes for delignifying raw plant biomass.</title>
        <authorList>
            <person name="Miyauchi S."/>
            <person name="Rancon A."/>
            <person name="Drula E."/>
            <person name="Hage H."/>
            <person name="Chaduli D."/>
            <person name="Favel A."/>
            <person name="Grisel S."/>
            <person name="Henrissat B."/>
            <person name="Herpoel-Gimbert I."/>
            <person name="Ruiz-Duenas F.J."/>
            <person name="Chevret D."/>
            <person name="Hainaut M."/>
            <person name="Lin J."/>
            <person name="Wang M."/>
            <person name="Pangilinan J."/>
            <person name="Lipzen A."/>
            <person name="Lesage-Meessen L."/>
            <person name="Navarro D."/>
            <person name="Riley R."/>
            <person name="Grigoriev I.V."/>
            <person name="Zhou S."/>
            <person name="Raouche S."/>
            <person name="Rosso M.N."/>
        </authorList>
    </citation>
    <scope>NUCLEOTIDE SEQUENCE [LARGE SCALE GENOMIC DNA]</scope>
    <source>
        <strain evidence="2 3">BRFM 1820</strain>
    </source>
</reference>
<dbReference type="AlphaFoldDB" id="A0A371DUT9"/>
<feature type="compositionally biased region" description="Basic and acidic residues" evidence="1">
    <location>
        <begin position="427"/>
        <end position="448"/>
    </location>
</feature>
<proteinExistence type="predicted"/>
<organism evidence="2 3">
    <name type="scientific">Lentinus brumalis</name>
    <dbReference type="NCBI Taxonomy" id="2498619"/>
    <lineage>
        <taxon>Eukaryota</taxon>
        <taxon>Fungi</taxon>
        <taxon>Dikarya</taxon>
        <taxon>Basidiomycota</taxon>
        <taxon>Agaricomycotina</taxon>
        <taxon>Agaricomycetes</taxon>
        <taxon>Polyporales</taxon>
        <taxon>Polyporaceae</taxon>
        <taxon>Lentinus</taxon>
    </lineage>
</organism>